<accession>H0EHQ3</accession>
<proteinExistence type="predicted"/>
<organism evidence="1 2">
    <name type="scientific">Glarea lozoyensis (strain ATCC 74030 / MF5533)</name>
    <dbReference type="NCBI Taxonomy" id="1104152"/>
    <lineage>
        <taxon>Eukaryota</taxon>
        <taxon>Fungi</taxon>
        <taxon>Dikarya</taxon>
        <taxon>Ascomycota</taxon>
        <taxon>Pezizomycotina</taxon>
        <taxon>Leotiomycetes</taxon>
        <taxon>Helotiales</taxon>
        <taxon>Helotiaceae</taxon>
        <taxon>Glarea</taxon>
    </lineage>
</organism>
<dbReference type="HOGENOM" id="CLU_2849884_0_0_1"/>
<dbReference type="InParanoid" id="H0EHQ3"/>
<dbReference type="EMBL" id="AGUE01000040">
    <property type="protein sequence ID" value="EHL02082.1"/>
    <property type="molecule type" value="Genomic_DNA"/>
</dbReference>
<sequence length="65" mass="6890">MTASKPETVVHGPRIEVRAEEIFEFEGEVDGTACVPAVDDVAVAGLGSVHPRSAVKCSARQQLLK</sequence>
<gene>
    <name evidence="1" type="ORF">M7I_2037</name>
</gene>
<keyword evidence="2" id="KW-1185">Reference proteome</keyword>
<evidence type="ECO:0000313" key="1">
    <source>
        <dbReference type="EMBL" id="EHL02082.1"/>
    </source>
</evidence>
<comment type="caution">
    <text evidence="1">The sequence shown here is derived from an EMBL/GenBank/DDBJ whole genome shotgun (WGS) entry which is preliminary data.</text>
</comment>
<dbReference type="AlphaFoldDB" id="H0EHQ3"/>
<protein>
    <submittedName>
        <fullName evidence="1">Uncharacterized protein</fullName>
    </submittedName>
</protein>
<dbReference type="Proteomes" id="UP000005446">
    <property type="component" value="Unassembled WGS sequence"/>
</dbReference>
<evidence type="ECO:0000313" key="2">
    <source>
        <dbReference type="Proteomes" id="UP000005446"/>
    </source>
</evidence>
<reference evidence="1 2" key="1">
    <citation type="journal article" date="2012" name="Eukaryot. Cell">
        <title>Genome sequence of the fungus Glarea lozoyensis: the first genome sequence of a species from the Helotiaceae family.</title>
        <authorList>
            <person name="Youssar L."/>
            <person name="Gruening B.A."/>
            <person name="Erxleben A."/>
            <person name="Guenther S."/>
            <person name="Huettel W."/>
        </authorList>
    </citation>
    <scope>NUCLEOTIDE SEQUENCE [LARGE SCALE GENOMIC DNA]</scope>
    <source>
        <strain evidence="2">ATCC 74030 / MF5533</strain>
    </source>
</reference>
<name>H0EHQ3_GLAL7</name>